<protein>
    <submittedName>
        <fullName evidence="2">2971_t:CDS:1</fullName>
    </submittedName>
</protein>
<feature type="non-terminal residue" evidence="2">
    <location>
        <position position="60"/>
    </location>
</feature>
<dbReference type="AlphaFoldDB" id="A0A9N9IW52"/>
<reference evidence="2" key="1">
    <citation type="submission" date="2021-06" db="EMBL/GenBank/DDBJ databases">
        <authorList>
            <person name="Kallberg Y."/>
            <person name="Tangrot J."/>
            <person name="Rosling A."/>
        </authorList>
    </citation>
    <scope>NUCLEOTIDE SEQUENCE</scope>
    <source>
        <strain evidence="2">IN212</strain>
    </source>
</reference>
<evidence type="ECO:0000313" key="3">
    <source>
        <dbReference type="Proteomes" id="UP000789396"/>
    </source>
</evidence>
<dbReference type="EMBL" id="CAJVPZ010036377">
    <property type="protein sequence ID" value="CAG8751143.1"/>
    <property type="molecule type" value="Genomic_DNA"/>
</dbReference>
<evidence type="ECO:0000313" key="2">
    <source>
        <dbReference type="EMBL" id="CAG8751143.1"/>
    </source>
</evidence>
<keyword evidence="3" id="KW-1185">Reference proteome</keyword>
<name>A0A9N9IW52_9GLOM</name>
<dbReference type="Proteomes" id="UP000789396">
    <property type="component" value="Unassembled WGS sequence"/>
</dbReference>
<proteinExistence type="predicted"/>
<organism evidence="2 3">
    <name type="scientific">Racocetra fulgida</name>
    <dbReference type="NCBI Taxonomy" id="60492"/>
    <lineage>
        <taxon>Eukaryota</taxon>
        <taxon>Fungi</taxon>
        <taxon>Fungi incertae sedis</taxon>
        <taxon>Mucoromycota</taxon>
        <taxon>Glomeromycotina</taxon>
        <taxon>Glomeromycetes</taxon>
        <taxon>Diversisporales</taxon>
        <taxon>Gigasporaceae</taxon>
        <taxon>Racocetra</taxon>
    </lineage>
</organism>
<accession>A0A9N9IW52</accession>
<evidence type="ECO:0000256" key="1">
    <source>
        <dbReference type="SAM" id="MobiDB-lite"/>
    </source>
</evidence>
<comment type="caution">
    <text evidence="2">The sequence shown here is derived from an EMBL/GenBank/DDBJ whole genome shotgun (WGS) entry which is preliminary data.</text>
</comment>
<feature type="region of interest" description="Disordered" evidence="1">
    <location>
        <begin position="1"/>
        <end position="27"/>
    </location>
</feature>
<gene>
    <name evidence="2" type="ORF">RFULGI_LOCUS13605</name>
</gene>
<feature type="compositionally biased region" description="Low complexity" evidence="1">
    <location>
        <begin position="1"/>
        <end position="17"/>
    </location>
</feature>
<sequence length="60" mass="6978">MSENNGNNNTNEGNDNGLPSHLKKIHDSLNRRQKEIYSRYNTLDQKIGYLEGIDEERKKS</sequence>
<dbReference type="OrthoDB" id="2426833at2759"/>